<organism evidence="2 3">
    <name type="scientific">Amycolatopsis pigmentata</name>
    <dbReference type="NCBI Taxonomy" id="450801"/>
    <lineage>
        <taxon>Bacteria</taxon>
        <taxon>Bacillati</taxon>
        <taxon>Actinomycetota</taxon>
        <taxon>Actinomycetes</taxon>
        <taxon>Pseudonocardiales</taxon>
        <taxon>Pseudonocardiaceae</taxon>
        <taxon>Amycolatopsis</taxon>
    </lineage>
</organism>
<dbReference type="Gene3D" id="3.40.630.30">
    <property type="match status" value="1"/>
</dbReference>
<feature type="domain" description="N-acetyltransferase" evidence="1">
    <location>
        <begin position="109"/>
        <end position="162"/>
    </location>
</feature>
<dbReference type="EC" id="2.3.1.-" evidence="2"/>
<dbReference type="InterPro" id="IPR016181">
    <property type="entry name" value="Acyl_CoA_acyltransferase"/>
</dbReference>
<comment type="caution">
    <text evidence="2">The sequence shown here is derived from an EMBL/GenBank/DDBJ whole genome shotgun (WGS) entry which is preliminary data.</text>
</comment>
<dbReference type="InterPro" id="IPR000182">
    <property type="entry name" value="GNAT_dom"/>
</dbReference>
<keyword evidence="2" id="KW-0808">Transferase</keyword>
<dbReference type="RefSeq" id="WP_378262446.1">
    <property type="nucleotide sequence ID" value="NZ_JBHUKR010000004.1"/>
</dbReference>
<name>A0ABW5FNY4_9PSEU</name>
<evidence type="ECO:0000259" key="1">
    <source>
        <dbReference type="Pfam" id="PF00583"/>
    </source>
</evidence>
<sequence length="202" mass="21373">MAALRGEFGVAGAVRPAVGSGSRRTPSRCLRGHTLAVGGATAGWSHAYGLPTVTCEVCYARPEARDSKATWCLLDPTVQYSAGKAPDLGLVLVTLPPAQRRAGVGRIELRWDRKPVGAVWLAICAPCRRALLTGLRVEPDRRRLGYGTVLVAAALALAAPPDYRWSTTALPDSPEVLAFWATVGGFPGLGSPEPCSDMRVPE</sequence>
<evidence type="ECO:0000313" key="2">
    <source>
        <dbReference type="EMBL" id="MFD2416067.1"/>
    </source>
</evidence>
<gene>
    <name evidence="2" type="ORF">ACFSXZ_06980</name>
</gene>
<dbReference type="EMBL" id="JBHUKR010000004">
    <property type="protein sequence ID" value="MFD2416067.1"/>
    <property type="molecule type" value="Genomic_DNA"/>
</dbReference>
<dbReference type="SUPFAM" id="SSF55729">
    <property type="entry name" value="Acyl-CoA N-acyltransferases (Nat)"/>
    <property type="match status" value="1"/>
</dbReference>
<evidence type="ECO:0000313" key="3">
    <source>
        <dbReference type="Proteomes" id="UP001597417"/>
    </source>
</evidence>
<dbReference type="Proteomes" id="UP001597417">
    <property type="component" value="Unassembled WGS sequence"/>
</dbReference>
<protein>
    <submittedName>
        <fullName evidence="2">GNAT family N-acetyltransferase</fullName>
        <ecNumber evidence="2">2.3.1.-</ecNumber>
    </submittedName>
</protein>
<reference evidence="3" key="1">
    <citation type="journal article" date="2019" name="Int. J. Syst. Evol. Microbiol.">
        <title>The Global Catalogue of Microorganisms (GCM) 10K type strain sequencing project: providing services to taxonomists for standard genome sequencing and annotation.</title>
        <authorList>
            <consortium name="The Broad Institute Genomics Platform"/>
            <consortium name="The Broad Institute Genome Sequencing Center for Infectious Disease"/>
            <person name="Wu L."/>
            <person name="Ma J."/>
        </authorList>
    </citation>
    <scope>NUCLEOTIDE SEQUENCE [LARGE SCALE GENOMIC DNA]</scope>
    <source>
        <strain evidence="3">CGMCC 4.7645</strain>
    </source>
</reference>
<keyword evidence="3" id="KW-1185">Reference proteome</keyword>
<keyword evidence="2" id="KW-0012">Acyltransferase</keyword>
<dbReference type="GO" id="GO:0016746">
    <property type="term" value="F:acyltransferase activity"/>
    <property type="evidence" value="ECO:0007669"/>
    <property type="project" value="UniProtKB-KW"/>
</dbReference>
<proteinExistence type="predicted"/>
<dbReference type="Pfam" id="PF00583">
    <property type="entry name" value="Acetyltransf_1"/>
    <property type="match status" value="1"/>
</dbReference>
<accession>A0ABW5FNY4</accession>